<gene>
    <name evidence="2" type="ORF">QQZ08_009473</name>
</gene>
<organism evidence="2 3">
    <name type="scientific">Neonectria magnoliae</name>
    <dbReference type="NCBI Taxonomy" id="2732573"/>
    <lineage>
        <taxon>Eukaryota</taxon>
        <taxon>Fungi</taxon>
        <taxon>Dikarya</taxon>
        <taxon>Ascomycota</taxon>
        <taxon>Pezizomycotina</taxon>
        <taxon>Sordariomycetes</taxon>
        <taxon>Hypocreomycetidae</taxon>
        <taxon>Hypocreales</taxon>
        <taxon>Nectriaceae</taxon>
        <taxon>Neonectria</taxon>
    </lineage>
</organism>
<dbReference type="EMBL" id="JAZAVK010000107">
    <property type="protein sequence ID" value="KAK7422485.1"/>
    <property type="molecule type" value="Genomic_DNA"/>
</dbReference>
<proteinExistence type="predicted"/>
<reference evidence="2 3" key="1">
    <citation type="journal article" date="2025" name="Microbiol. Resour. Announc.">
        <title>Draft genome sequences for Neonectria magnoliae and Neonectria punicea, canker pathogens of Liriodendron tulipifera and Acer saccharum in West Virginia.</title>
        <authorList>
            <person name="Petronek H.M."/>
            <person name="Kasson M.T."/>
            <person name="Metheny A.M."/>
            <person name="Stauder C.M."/>
            <person name="Lovett B."/>
            <person name="Lynch S.C."/>
            <person name="Garnas J.R."/>
            <person name="Kasson L.R."/>
            <person name="Stajich J.E."/>
        </authorList>
    </citation>
    <scope>NUCLEOTIDE SEQUENCE [LARGE SCALE GENOMIC DNA]</scope>
    <source>
        <strain evidence="2 3">NRRL 64651</strain>
    </source>
</reference>
<name>A0ABR1HMP8_9HYPO</name>
<comment type="caution">
    <text evidence="2">The sequence shown here is derived from an EMBL/GenBank/DDBJ whole genome shotgun (WGS) entry which is preliminary data.</text>
</comment>
<evidence type="ECO:0000259" key="1">
    <source>
        <dbReference type="Pfam" id="PF17107"/>
    </source>
</evidence>
<evidence type="ECO:0000313" key="2">
    <source>
        <dbReference type="EMBL" id="KAK7422485.1"/>
    </source>
</evidence>
<accession>A0ABR1HMP8</accession>
<evidence type="ECO:0000313" key="3">
    <source>
        <dbReference type="Proteomes" id="UP001498421"/>
    </source>
</evidence>
<sequence>MSGGEVLGLISGIIAIVDATLKVYNAYSSASSLPSTFRDVAARLLLVQDTLCAVLDDLTDEPEARPSAPRLPLCYRRGMQDGRNTPSERTRYSGELTSLAKADVLAGMVAEELRLSTNLLAAILSVTTLDRTMTKLWTSVKPGKRVSIIVLCSKLSPGRATGGQTMLAR</sequence>
<feature type="domain" description="NACHT-NTPase and P-loop NTPases N-terminal" evidence="1">
    <location>
        <begin position="10"/>
        <end position="62"/>
    </location>
</feature>
<dbReference type="Proteomes" id="UP001498421">
    <property type="component" value="Unassembled WGS sequence"/>
</dbReference>
<dbReference type="InterPro" id="IPR031352">
    <property type="entry name" value="SesA"/>
</dbReference>
<protein>
    <recommendedName>
        <fullName evidence="1">NACHT-NTPase and P-loop NTPases N-terminal domain-containing protein</fullName>
    </recommendedName>
</protein>
<keyword evidence="3" id="KW-1185">Reference proteome</keyword>
<dbReference type="Pfam" id="PF17107">
    <property type="entry name" value="SesA"/>
    <property type="match status" value="1"/>
</dbReference>